<dbReference type="RefSeq" id="WP_078784801.1">
    <property type="nucleotide sequence ID" value="NZ_FUYF01000010.1"/>
</dbReference>
<evidence type="ECO:0000256" key="5">
    <source>
        <dbReference type="ARBA" id="ARBA00022989"/>
    </source>
</evidence>
<feature type="transmembrane region" description="Helical" evidence="8">
    <location>
        <begin position="354"/>
        <end position="376"/>
    </location>
</feature>
<name>A0A1T4XIF3_9FIRM</name>
<dbReference type="Pfam" id="PF09594">
    <property type="entry name" value="GT87"/>
    <property type="match status" value="1"/>
</dbReference>
<evidence type="ECO:0000256" key="3">
    <source>
        <dbReference type="ARBA" id="ARBA00022679"/>
    </source>
</evidence>
<sequence>MILGKKRLAVRWFSICLIVLATVALAYLAISNGQAIQYMTWTYDTAGIYPDLFESIRDAADLHPYEGRSIYPPLTYLILWIFSKMVPGDYSAGFAFGEASVTPNGVLVGTMFFLVSTGVVCAMAANKLSLKGIDVVLYSVAFVSSPAYVFMLERGNIVILSLLFLMFFVFNYNSENTVIRNLALLSLAIATGLKLYPVFFGLLLLNKKHKKDAVKSIVYGVALFILPFAGTGGIQNIAKMLQNITDISADTINNAKGFGYGFKVNISNICQAFGEKMKVQSSTTDWIAGVLMLILLCMVIFVVFISRQEWEKAYALCMVLTLIPTFSWIYNEIYLLIPITLLLYERPELKKNTVLPLILMMLIMGEFPYISLFNSLEGYHKISLSTMLGNASMWVLMIYLVAENFGKLKMWSKTKEGM</sequence>
<feature type="transmembrane region" description="Helical" evidence="8">
    <location>
        <begin position="313"/>
        <end position="342"/>
    </location>
</feature>
<feature type="transmembrane region" description="Helical" evidence="8">
    <location>
        <begin position="106"/>
        <end position="125"/>
    </location>
</feature>
<feature type="transmembrane region" description="Helical" evidence="8">
    <location>
        <begin position="12"/>
        <end position="30"/>
    </location>
</feature>
<organism evidence="9 10">
    <name type="scientific">Gemmiger formicilis</name>
    <dbReference type="NCBI Taxonomy" id="745368"/>
    <lineage>
        <taxon>Bacteria</taxon>
        <taxon>Bacillati</taxon>
        <taxon>Bacillota</taxon>
        <taxon>Clostridia</taxon>
        <taxon>Eubacteriales</taxon>
        <taxon>Gemmiger</taxon>
    </lineage>
</organism>
<dbReference type="GO" id="GO:0016758">
    <property type="term" value="F:hexosyltransferase activity"/>
    <property type="evidence" value="ECO:0007669"/>
    <property type="project" value="InterPro"/>
</dbReference>
<evidence type="ECO:0000256" key="4">
    <source>
        <dbReference type="ARBA" id="ARBA00022692"/>
    </source>
</evidence>
<dbReference type="GO" id="GO:0005886">
    <property type="term" value="C:plasma membrane"/>
    <property type="evidence" value="ECO:0007669"/>
    <property type="project" value="UniProtKB-SubCell"/>
</dbReference>
<feature type="transmembrane region" description="Helical" evidence="8">
    <location>
        <begin position="182"/>
        <end position="205"/>
    </location>
</feature>
<evidence type="ECO:0000256" key="1">
    <source>
        <dbReference type="ARBA" id="ARBA00004651"/>
    </source>
</evidence>
<dbReference type="Proteomes" id="UP000190286">
    <property type="component" value="Unassembled WGS sequence"/>
</dbReference>
<dbReference type="STRING" id="745368.SAMN02745178_01889"/>
<dbReference type="EMBL" id="FUYF01000010">
    <property type="protein sequence ID" value="SKA88885.1"/>
    <property type="molecule type" value="Genomic_DNA"/>
</dbReference>
<dbReference type="InterPro" id="IPR018584">
    <property type="entry name" value="GT87"/>
</dbReference>
<evidence type="ECO:0000256" key="6">
    <source>
        <dbReference type="ARBA" id="ARBA00023136"/>
    </source>
</evidence>
<reference evidence="9 10" key="1">
    <citation type="submission" date="2017-02" db="EMBL/GenBank/DDBJ databases">
        <authorList>
            <person name="Peterson S.W."/>
        </authorList>
    </citation>
    <scope>NUCLEOTIDE SEQUENCE [LARGE SCALE GENOMIC DNA]</scope>
    <source>
        <strain evidence="9 10">ATCC 27749</strain>
    </source>
</reference>
<protein>
    <recommendedName>
        <fullName evidence="11">Mannosyltransferase related to Gpi18</fullName>
    </recommendedName>
</protein>
<keyword evidence="6 8" id="KW-0472">Membrane</keyword>
<keyword evidence="10" id="KW-1185">Reference proteome</keyword>
<accession>A0A1T4XIF3</accession>
<feature type="transmembrane region" description="Helical" evidence="8">
    <location>
        <begin position="217"/>
        <end position="238"/>
    </location>
</feature>
<keyword evidence="5 8" id="KW-1133">Transmembrane helix</keyword>
<feature type="transmembrane region" description="Helical" evidence="8">
    <location>
        <begin position="132"/>
        <end position="151"/>
    </location>
</feature>
<proteinExistence type="inferred from homology"/>
<evidence type="ECO:0008006" key="11">
    <source>
        <dbReference type="Google" id="ProtNLM"/>
    </source>
</evidence>
<gene>
    <name evidence="9" type="ORF">SAMN02745178_01889</name>
</gene>
<keyword evidence="2" id="KW-1003">Cell membrane</keyword>
<comment type="subcellular location">
    <subcellularLocation>
        <location evidence="1">Cell membrane</location>
        <topology evidence="1">Multi-pass membrane protein</topology>
    </subcellularLocation>
</comment>
<dbReference type="AlphaFoldDB" id="A0A1T4XIF3"/>
<evidence type="ECO:0000313" key="9">
    <source>
        <dbReference type="EMBL" id="SKA88885.1"/>
    </source>
</evidence>
<feature type="transmembrane region" description="Helical" evidence="8">
    <location>
        <begin position="382"/>
        <end position="402"/>
    </location>
</feature>
<keyword evidence="3" id="KW-0808">Transferase</keyword>
<evidence type="ECO:0000256" key="8">
    <source>
        <dbReference type="SAM" id="Phobius"/>
    </source>
</evidence>
<evidence type="ECO:0000256" key="7">
    <source>
        <dbReference type="ARBA" id="ARBA00024033"/>
    </source>
</evidence>
<feature type="transmembrane region" description="Helical" evidence="8">
    <location>
        <begin position="157"/>
        <end position="173"/>
    </location>
</feature>
<dbReference type="GeneID" id="93338344"/>
<dbReference type="OrthoDB" id="2039475at2"/>
<feature type="transmembrane region" description="Helical" evidence="8">
    <location>
        <begin position="286"/>
        <end position="307"/>
    </location>
</feature>
<keyword evidence="4 8" id="KW-0812">Transmembrane</keyword>
<evidence type="ECO:0000256" key="2">
    <source>
        <dbReference type="ARBA" id="ARBA00022475"/>
    </source>
</evidence>
<comment type="similarity">
    <text evidence="7">Belongs to the glycosyltransferase 87 family.</text>
</comment>
<evidence type="ECO:0000313" key="10">
    <source>
        <dbReference type="Proteomes" id="UP000190286"/>
    </source>
</evidence>